<keyword evidence="4" id="KW-0802">TPR repeat</keyword>
<dbReference type="EMBL" id="OOIP01000015">
    <property type="protein sequence ID" value="SPO39731.1"/>
    <property type="molecule type" value="Genomic_DNA"/>
</dbReference>
<dbReference type="PANTHER" id="PTHR45984:SF1">
    <property type="entry name" value="SPAG1 AXONEMAL DYNEIN ASSEMBLY FACTOR"/>
    <property type="match status" value="1"/>
</dbReference>
<sequence length="1040" mass="106477">MDDLLDLDWKQAMGTAGGGRPPASSSSSAANTSTGSSIAARNGVASTSSYNFDSLTRSLHAASPAPPPPRAAASHQPQRTATPSSSAAAPSAPTSSSSSSQDAFSSLLSFGGAASSGGVGGGDFRSSSRDGNLTLAERQMRAQQEAKQRASAQQHGLSQSNAAWAGLDSDWDSFEKSGASSTPFAKPPSAAAKPAQPAKASAPSSDPWDFDSFADPLPQQAASSESSTSTRRPPPSAAAAPADPFDFDAFDGPDAAATGTQQQQTPSFGHDPEAGIADDDEDILGALGKPVDRQSRSGPGATLHPTRGHAQPASRASTTTSSSVSSRQPSPASGSRTTYPRSVSPPPHILGQIVEMGFSPQDARKALARTESGLDVEAALELLVAGEGGARGADDGQRRADERLAEELQRQESARYRGDGGFDGGEEDPDLAAYEAREAERRRRRRAGPSRGDAVGTEAGINAGLGPNGLRAPSRNATPSSQAGSAEWQQQADQLYAQASELGANMLGKATAFWSSAKAQAQKALEEHQKAAGADAERRSSPAGSARRWGLGGGGAAAKKEWEGKPKWMVDAEAAAEDDSAAAAAAAGGSAAGGFKDSDDEGEGPAPAAAKAPPVPRRPKQTTRDSAAAESPSVNLWDDADAPGAPGVPAAAPAAPPSSAGLAAPAGDGGRRPYVSPNRRGPSRTSAAAAAPAAATATARDKAHRSIPADDASAVAAASRHKNEGNEQFKKGAYGDAEASYTRGVDALSSASLRLVPLLNNRANARLKNGSAAAAVEDCERVLALIHPGGGGGGASSFYRPSAEHALPGEVARDVNLRDGYAKALLRKAQASEALEKWGAADETWQLLLEYEKQEGSGGGGGGVGGAGGVNNLRFARDGIARCGKMLGRRANANLSSSVGGTSRSRPPRVAAGSSATTTATTKLREHQRQTAAQEAEEAERLSHKDDVDAQLSAWRAGKETNLRALLASVDALAWPSLGWNKVGMHQLVTDAQVKRAYVRAIAKVHPDKLTPSNTTVQQRMLAAGIFNGLNEAWNASVAK</sequence>
<dbReference type="SUPFAM" id="SSF46565">
    <property type="entry name" value="Chaperone J-domain"/>
    <property type="match status" value="1"/>
</dbReference>
<evidence type="ECO:0000313" key="7">
    <source>
        <dbReference type="EMBL" id="SPO39731.1"/>
    </source>
</evidence>
<feature type="compositionally biased region" description="Low complexity" evidence="5">
    <location>
        <begin position="312"/>
        <end position="336"/>
    </location>
</feature>
<dbReference type="GO" id="GO:0031072">
    <property type="term" value="F:heat shock protein binding"/>
    <property type="evidence" value="ECO:0007669"/>
    <property type="project" value="TreeGrafter"/>
</dbReference>
<dbReference type="AlphaFoldDB" id="A0A5C3F8Q3"/>
<evidence type="ECO:0000256" key="3">
    <source>
        <dbReference type="ARBA" id="ARBA00022737"/>
    </source>
</evidence>
<feature type="domain" description="UBA" evidence="6">
    <location>
        <begin position="344"/>
        <end position="386"/>
    </location>
</feature>
<dbReference type="InterPro" id="IPR019734">
    <property type="entry name" value="TPR_rpt"/>
</dbReference>
<dbReference type="InterPro" id="IPR011990">
    <property type="entry name" value="TPR-like_helical_dom_sf"/>
</dbReference>
<feature type="region of interest" description="Disordered" evidence="5">
    <location>
        <begin position="894"/>
        <end position="947"/>
    </location>
</feature>
<feature type="region of interest" description="Disordered" evidence="5">
    <location>
        <begin position="385"/>
        <end position="492"/>
    </location>
</feature>
<feature type="compositionally biased region" description="Low complexity" evidence="5">
    <location>
        <begin position="71"/>
        <end position="113"/>
    </location>
</feature>
<feature type="compositionally biased region" description="Low complexity" evidence="5">
    <location>
        <begin position="709"/>
        <end position="718"/>
    </location>
</feature>
<evidence type="ECO:0000256" key="4">
    <source>
        <dbReference type="ARBA" id="ARBA00022803"/>
    </source>
</evidence>
<feature type="compositionally biased region" description="Basic and acidic residues" evidence="5">
    <location>
        <begin position="558"/>
        <end position="570"/>
    </location>
</feature>
<feature type="compositionally biased region" description="Low complexity" evidence="5">
    <location>
        <begin position="683"/>
        <end position="698"/>
    </location>
</feature>
<accession>A0A5C3F8Q3</accession>
<feature type="compositionally biased region" description="Low complexity" evidence="5">
    <location>
        <begin position="21"/>
        <end position="40"/>
    </location>
</feature>
<organism evidence="7 8">
    <name type="scientific">Pseudozyma flocculosa</name>
    <dbReference type="NCBI Taxonomy" id="84751"/>
    <lineage>
        <taxon>Eukaryota</taxon>
        <taxon>Fungi</taxon>
        <taxon>Dikarya</taxon>
        <taxon>Basidiomycota</taxon>
        <taxon>Ustilaginomycotina</taxon>
        <taxon>Ustilaginomycetes</taxon>
        <taxon>Ustilaginales</taxon>
        <taxon>Ustilaginaceae</taxon>
        <taxon>Pseudozyma</taxon>
    </lineage>
</organism>
<dbReference type="GO" id="GO:0006626">
    <property type="term" value="P:protein targeting to mitochondrion"/>
    <property type="evidence" value="ECO:0007669"/>
    <property type="project" value="TreeGrafter"/>
</dbReference>
<feature type="compositionally biased region" description="Polar residues" evidence="5">
    <location>
        <begin position="894"/>
        <end position="905"/>
    </location>
</feature>
<name>A0A5C3F8Q3_9BASI</name>
<feature type="compositionally biased region" description="Low complexity" evidence="5">
    <location>
        <begin position="221"/>
        <end position="244"/>
    </location>
</feature>
<dbReference type="InterPro" id="IPR009060">
    <property type="entry name" value="UBA-like_sf"/>
</dbReference>
<feature type="compositionally biased region" description="Low complexity" evidence="5">
    <location>
        <begin position="642"/>
        <end position="666"/>
    </location>
</feature>
<evidence type="ECO:0000256" key="1">
    <source>
        <dbReference type="ARBA" id="ARBA00004496"/>
    </source>
</evidence>
<dbReference type="Gene3D" id="1.25.40.10">
    <property type="entry name" value="Tetratricopeptide repeat domain"/>
    <property type="match status" value="1"/>
</dbReference>
<dbReference type="Gene3D" id="1.10.287.110">
    <property type="entry name" value="DnaJ domain"/>
    <property type="match status" value="1"/>
</dbReference>
<feature type="region of interest" description="Disordered" evidence="5">
    <location>
        <begin position="1"/>
        <end position="43"/>
    </location>
</feature>
<dbReference type="Proteomes" id="UP000323386">
    <property type="component" value="Unassembled WGS sequence"/>
</dbReference>
<feature type="compositionally biased region" description="Basic and acidic residues" evidence="5">
    <location>
        <begin position="138"/>
        <end position="148"/>
    </location>
</feature>
<dbReference type="Gene3D" id="1.10.8.10">
    <property type="entry name" value="DNA helicase RuvA subunit, C-terminal domain"/>
    <property type="match status" value="1"/>
</dbReference>
<feature type="compositionally biased region" description="Low complexity" evidence="5">
    <location>
        <begin position="911"/>
        <end position="922"/>
    </location>
</feature>
<dbReference type="InterPro" id="IPR015940">
    <property type="entry name" value="UBA"/>
</dbReference>
<feature type="compositionally biased region" description="Basic and acidic residues" evidence="5">
    <location>
        <begin position="721"/>
        <end position="730"/>
    </location>
</feature>
<evidence type="ECO:0000256" key="2">
    <source>
        <dbReference type="ARBA" id="ARBA00022490"/>
    </source>
</evidence>
<feature type="region of interest" description="Disordered" evidence="5">
    <location>
        <begin position="57"/>
        <end position="353"/>
    </location>
</feature>
<proteinExistence type="predicted"/>
<dbReference type="PANTHER" id="PTHR45984">
    <property type="entry name" value="RNA (RNA) POLYMERASE II ASSOCIATED PROTEIN HOMOLOG"/>
    <property type="match status" value="1"/>
</dbReference>
<protein>
    <recommendedName>
        <fullName evidence="6">UBA domain-containing protein</fullName>
    </recommendedName>
</protein>
<evidence type="ECO:0000256" key="5">
    <source>
        <dbReference type="SAM" id="MobiDB-lite"/>
    </source>
</evidence>
<dbReference type="OrthoDB" id="1717591at2759"/>
<reference evidence="7 8" key="1">
    <citation type="submission" date="2018-03" db="EMBL/GenBank/DDBJ databases">
        <authorList>
            <person name="Guldener U."/>
        </authorList>
    </citation>
    <scope>NUCLEOTIDE SEQUENCE [LARGE SCALE GENOMIC DNA]</scope>
    <source>
        <strain evidence="7 8">DAOM196992</strain>
    </source>
</reference>
<feature type="compositionally biased region" description="Low complexity" evidence="5">
    <location>
        <begin position="252"/>
        <end position="265"/>
    </location>
</feature>
<keyword evidence="2" id="KW-0963">Cytoplasm</keyword>
<dbReference type="Pfam" id="PF22562">
    <property type="entry name" value="UBA_7"/>
    <property type="match status" value="1"/>
</dbReference>
<evidence type="ECO:0000313" key="8">
    <source>
        <dbReference type="Proteomes" id="UP000323386"/>
    </source>
</evidence>
<feature type="compositionally biased region" description="Basic and acidic residues" evidence="5">
    <location>
        <begin position="524"/>
        <end position="540"/>
    </location>
</feature>
<comment type="subcellular location">
    <subcellularLocation>
        <location evidence="1">Cytoplasm</location>
    </subcellularLocation>
</comment>
<dbReference type="SMART" id="SM00028">
    <property type="entry name" value="TPR"/>
    <property type="match status" value="3"/>
</dbReference>
<feature type="region of interest" description="Disordered" evidence="5">
    <location>
        <begin position="516"/>
        <end position="731"/>
    </location>
</feature>
<feature type="compositionally biased region" description="Gly residues" evidence="5">
    <location>
        <begin position="114"/>
        <end position="123"/>
    </location>
</feature>
<dbReference type="GO" id="GO:0005739">
    <property type="term" value="C:mitochondrion"/>
    <property type="evidence" value="ECO:0007669"/>
    <property type="project" value="TreeGrafter"/>
</dbReference>
<dbReference type="GO" id="GO:0005829">
    <property type="term" value="C:cytosol"/>
    <property type="evidence" value="ECO:0007669"/>
    <property type="project" value="TreeGrafter"/>
</dbReference>
<dbReference type="InterPro" id="IPR051982">
    <property type="entry name" value="CiliaryAsmbly_MitoImport"/>
</dbReference>
<dbReference type="InterPro" id="IPR036869">
    <property type="entry name" value="J_dom_sf"/>
</dbReference>
<dbReference type="PROSITE" id="PS50030">
    <property type="entry name" value="UBA"/>
    <property type="match status" value="1"/>
</dbReference>
<keyword evidence="3" id="KW-0677">Repeat</keyword>
<keyword evidence="8" id="KW-1185">Reference proteome</keyword>
<gene>
    <name evidence="7" type="ORF">PSFLO_05212</name>
</gene>
<feature type="compositionally biased region" description="Polar residues" evidence="5">
    <location>
        <begin position="475"/>
        <end position="492"/>
    </location>
</feature>
<dbReference type="SUPFAM" id="SSF48452">
    <property type="entry name" value="TPR-like"/>
    <property type="match status" value="1"/>
</dbReference>
<feature type="compositionally biased region" description="Polar residues" evidence="5">
    <location>
        <begin position="150"/>
        <end position="162"/>
    </location>
</feature>
<evidence type="ECO:0000259" key="6">
    <source>
        <dbReference type="PROSITE" id="PS50030"/>
    </source>
</evidence>
<feature type="compositionally biased region" description="Low complexity" evidence="5">
    <location>
        <begin position="179"/>
        <end position="205"/>
    </location>
</feature>
<feature type="compositionally biased region" description="Basic and acidic residues" evidence="5">
    <location>
        <begin position="392"/>
        <end position="420"/>
    </location>
</feature>
<dbReference type="SUPFAM" id="SSF46934">
    <property type="entry name" value="UBA-like"/>
    <property type="match status" value="1"/>
</dbReference>